<dbReference type="EMBL" id="AP019308">
    <property type="protein sequence ID" value="BBH18799.1"/>
    <property type="molecule type" value="Genomic_DNA"/>
</dbReference>
<proteinExistence type="predicted"/>
<accession>A0A3G9J6Z2</accession>
<dbReference type="InterPro" id="IPR050789">
    <property type="entry name" value="Diverse_Enzym_Activities"/>
</dbReference>
<reference evidence="1 2" key="1">
    <citation type="submission" date="2018-11" db="EMBL/GenBank/DDBJ databases">
        <title>Complete genome sequence of Paenibacillus baekrokdamisoli strain KCTC 33723.</title>
        <authorList>
            <person name="Kang S.W."/>
            <person name="Lee K.C."/>
            <person name="Kim K.K."/>
            <person name="Kim J.S."/>
            <person name="Kim D.S."/>
            <person name="Ko S.H."/>
            <person name="Yang S.H."/>
            <person name="Lee J.S."/>
        </authorList>
    </citation>
    <scope>NUCLEOTIDE SEQUENCE [LARGE SCALE GENOMIC DNA]</scope>
    <source>
        <strain evidence="1 2">KCTC 33723</strain>
    </source>
</reference>
<protein>
    <submittedName>
        <fullName evidence="1">Uncharacterized protein</fullName>
    </submittedName>
</protein>
<sequence>MSKAVEERIEAIIHRLLPETNYKNKYGKEAKLDERMKYYNTPGVSIAVINNFELEWARGFGLREAGKPEPVTETTLFQAGSISKPVFALAVMRLVQEGRLELDRDVNDYLKSWKIPSVSGWQPKVTIRQLLSHSAGLTLHGFPGYETTDEIPNVVQILNGQHPANTLAVEVNLIPGLQFRYSGGGTTVAQQLVVDWLGQPFAEIMSELLFKPLGLTNSTFEQPLPPYRHEFAATAHPWKGRPLQGKWHIYPEMAAAGLWTTPSDLARLGVELQLTLKNNSNVMLSADTLKQMLTSQVEDHMGIGFFLEGEGESGRFGHSGWDEGFVAQFVLSKHLGFGAVIMINSNEGNPMIKEIERAIAREYGWPGYFSDNINVNVPPNILNEYAGDYKATSGLQASVIQDGIDLSLRIQELSPIRLSPESETKFSTEGLNAVVDFERNGDGHVVALHIHQEGKSFRADKQFG</sequence>
<organism evidence="1 2">
    <name type="scientific">Paenibacillus baekrokdamisoli</name>
    <dbReference type="NCBI Taxonomy" id="1712516"/>
    <lineage>
        <taxon>Bacteria</taxon>
        <taxon>Bacillati</taxon>
        <taxon>Bacillota</taxon>
        <taxon>Bacilli</taxon>
        <taxon>Bacillales</taxon>
        <taxon>Paenibacillaceae</taxon>
        <taxon>Paenibacillus</taxon>
    </lineage>
</organism>
<dbReference type="KEGG" id="pbk:Back11_01440"/>
<dbReference type="Pfam" id="PF00144">
    <property type="entry name" value="Beta-lactamase"/>
    <property type="match status" value="1"/>
</dbReference>
<name>A0A3G9J6Z2_9BACL</name>
<dbReference type="RefSeq" id="WP_125653246.1">
    <property type="nucleotide sequence ID" value="NZ_AP019308.1"/>
</dbReference>
<evidence type="ECO:0000313" key="2">
    <source>
        <dbReference type="Proteomes" id="UP000275368"/>
    </source>
</evidence>
<dbReference type="AlphaFoldDB" id="A0A3G9J6Z2"/>
<dbReference type="PANTHER" id="PTHR43283:SF18">
    <property type="match status" value="1"/>
</dbReference>
<dbReference type="OrthoDB" id="9797709at2"/>
<dbReference type="SUPFAM" id="SSF56601">
    <property type="entry name" value="beta-lactamase/transpeptidase-like"/>
    <property type="match status" value="1"/>
</dbReference>
<dbReference type="PANTHER" id="PTHR43283">
    <property type="entry name" value="BETA-LACTAMASE-RELATED"/>
    <property type="match status" value="1"/>
</dbReference>
<dbReference type="InterPro" id="IPR001466">
    <property type="entry name" value="Beta-lactam-related"/>
</dbReference>
<evidence type="ECO:0000313" key="1">
    <source>
        <dbReference type="EMBL" id="BBH18799.1"/>
    </source>
</evidence>
<dbReference type="Gene3D" id="3.40.710.10">
    <property type="entry name" value="DD-peptidase/beta-lactamase superfamily"/>
    <property type="match status" value="1"/>
</dbReference>
<dbReference type="Proteomes" id="UP000275368">
    <property type="component" value="Chromosome"/>
</dbReference>
<gene>
    <name evidence="1" type="ORF">Back11_01440</name>
</gene>
<keyword evidence="2" id="KW-1185">Reference proteome</keyword>
<dbReference type="InterPro" id="IPR012338">
    <property type="entry name" value="Beta-lactam/transpept-like"/>
</dbReference>